<organism evidence="1 2">
    <name type="scientific">Pseudomonas syringae pv. actinidiae</name>
    <dbReference type="NCBI Taxonomy" id="103796"/>
    <lineage>
        <taxon>Bacteria</taxon>
        <taxon>Pseudomonadati</taxon>
        <taxon>Pseudomonadota</taxon>
        <taxon>Gammaproteobacteria</taxon>
        <taxon>Pseudomonadales</taxon>
        <taxon>Pseudomonadaceae</taxon>
        <taxon>Pseudomonas</taxon>
        <taxon>Pseudomonas syringae</taxon>
    </lineage>
</organism>
<reference evidence="1 2" key="1">
    <citation type="submission" date="2018-04" db="EMBL/GenBank/DDBJ databases">
        <title>Draft genome sequence of Pseudomonas syringae pv. actinidiae biovar 1 strains isolated from kiwifruit in Kagawa prefecture.</title>
        <authorList>
            <person name="Tabuchi M."/>
            <person name="Saito M."/>
            <person name="Fujiwara S."/>
            <person name="Sasa N."/>
            <person name="Akimitsu K."/>
            <person name="Gomi K."/>
            <person name="Konishi-Sugita S."/>
            <person name="Hamano K."/>
            <person name="Kataoka I."/>
        </authorList>
    </citation>
    <scope>NUCLEOTIDE SEQUENCE [LARGE SCALE GENOMIC DNA]</scope>
    <source>
        <strain evidence="1 2">MAFF212206</strain>
    </source>
</reference>
<dbReference type="AlphaFoldDB" id="A0A2V0Q7F0"/>
<name>A0A2V0Q7F0_PSESF</name>
<gene>
    <name evidence="1" type="ORF">KPSA1_02130</name>
</gene>
<comment type="caution">
    <text evidence="1">The sequence shown here is derived from an EMBL/GenBank/DDBJ whole genome shotgun (WGS) entry which is preliminary data.</text>
</comment>
<dbReference type="EMBL" id="BGJZ01000100">
    <property type="protein sequence ID" value="GBH08749.1"/>
    <property type="molecule type" value="Genomic_DNA"/>
</dbReference>
<evidence type="ECO:0000313" key="2">
    <source>
        <dbReference type="Proteomes" id="UP000247480"/>
    </source>
</evidence>
<proteinExistence type="predicted"/>
<dbReference type="Proteomes" id="UP000247480">
    <property type="component" value="Unassembled WGS sequence"/>
</dbReference>
<accession>A0A2V0Q7F0</accession>
<protein>
    <submittedName>
        <fullName evidence="1">Flavin-dependent oxidoreductase</fullName>
    </submittedName>
</protein>
<sequence>MPTDRQITTISQGESDQVDGAQHRIKLMVFQTCQPQSCDARIVITKKHGHTTVQLHMHQAAQMLDELGFFGRRFQPDTRIIPPLLLENFLQRYV</sequence>
<evidence type="ECO:0000313" key="1">
    <source>
        <dbReference type="EMBL" id="GBH08749.1"/>
    </source>
</evidence>